<dbReference type="AlphaFoldDB" id="A0A4Y2A976"/>
<accession>A0A4Y2A976</accession>
<organism evidence="1 2">
    <name type="scientific">Araneus ventricosus</name>
    <name type="common">Orbweaver spider</name>
    <name type="synonym">Epeira ventricosa</name>
    <dbReference type="NCBI Taxonomy" id="182803"/>
    <lineage>
        <taxon>Eukaryota</taxon>
        <taxon>Metazoa</taxon>
        <taxon>Ecdysozoa</taxon>
        <taxon>Arthropoda</taxon>
        <taxon>Chelicerata</taxon>
        <taxon>Arachnida</taxon>
        <taxon>Araneae</taxon>
        <taxon>Araneomorphae</taxon>
        <taxon>Entelegynae</taxon>
        <taxon>Araneoidea</taxon>
        <taxon>Araneidae</taxon>
        <taxon>Araneus</taxon>
    </lineage>
</organism>
<keyword evidence="2" id="KW-1185">Reference proteome</keyword>
<reference evidence="1 2" key="1">
    <citation type="journal article" date="2019" name="Sci. Rep.">
        <title>Orb-weaving spider Araneus ventricosus genome elucidates the spidroin gene catalogue.</title>
        <authorList>
            <person name="Kono N."/>
            <person name="Nakamura H."/>
            <person name="Ohtoshi R."/>
            <person name="Moran D.A.P."/>
            <person name="Shinohara A."/>
            <person name="Yoshida Y."/>
            <person name="Fujiwara M."/>
            <person name="Mori M."/>
            <person name="Tomita M."/>
            <person name="Arakawa K."/>
        </authorList>
    </citation>
    <scope>NUCLEOTIDE SEQUENCE [LARGE SCALE GENOMIC DNA]</scope>
</reference>
<sequence>MHDRPTYSRPLHVFTIAPRIHDRSTPKPVVRQCERTVRSGAVSNRRLNIQWVWIYIVPFGLPGHKTTPAGKGACVCAGNTWGVWFKEERQGVDYWSDW</sequence>
<evidence type="ECO:0000313" key="1">
    <source>
        <dbReference type="EMBL" id="GBL75939.1"/>
    </source>
</evidence>
<comment type="caution">
    <text evidence="1">The sequence shown here is derived from an EMBL/GenBank/DDBJ whole genome shotgun (WGS) entry which is preliminary data.</text>
</comment>
<proteinExistence type="predicted"/>
<dbReference type="EMBL" id="BGPR01000009">
    <property type="protein sequence ID" value="GBL75939.1"/>
    <property type="molecule type" value="Genomic_DNA"/>
</dbReference>
<name>A0A4Y2A976_ARAVE</name>
<protein>
    <submittedName>
        <fullName evidence="1">Uncharacterized protein</fullName>
    </submittedName>
</protein>
<gene>
    <name evidence="1" type="ORF">AVEN_234269_1</name>
</gene>
<dbReference type="Proteomes" id="UP000499080">
    <property type="component" value="Unassembled WGS sequence"/>
</dbReference>
<evidence type="ECO:0000313" key="2">
    <source>
        <dbReference type="Proteomes" id="UP000499080"/>
    </source>
</evidence>